<proteinExistence type="predicted"/>
<dbReference type="Proteomes" id="UP000308600">
    <property type="component" value="Unassembled WGS sequence"/>
</dbReference>
<dbReference type="EMBL" id="ML208442">
    <property type="protein sequence ID" value="TFK65283.1"/>
    <property type="molecule type" value="Genomic_DNA"/>
</dbReference>
<evidence type="ECO:0000313" key="1">
    <source>
        <dbReference type="EMBL" id="TFK65283.1"/>
    </source>
</evidence>
<evidence type="ECO:0000313" key="2">
    <source>
        <dbReference type="Proteomes" id="UP000308600"/>
    </source>
</evidence>
<protein>
    <submittedName>
        <fullName evidence="1">Uncharacterized protein</fullName>
    </submittedName>
</protein>
<keyword evidence="2" id="KW-1185">Reference proteome</keyword>
<organism evidence="1 2">
    <name type="scientific">Pluteus cervinus</name>
    <dbReference type="NCBI Taxonomy" id="181527"/>
    <lineage>
        <taxon>Eukaryota</taxon>
        <taxon>Fungi</taxon>
        <taxon>Dikarya</taxon>
        <taxon>Basidiomycota</taxon>
        <taxon>Agaricomycotina</taxon>
        <taxon>Agaricomycetes</taxon>
        <taxon>Agaricomycetidae</taxon>
        <taxon>Agaricales</taxon>
        <taxon>Pluteineae</taxon>
        <taxon>Pluteaceae</taxon>
        <taxon>Pluteus</taxon>
    </lineage>
</organism>
<sequence length="334" mass="38222">MTRPSIPGDPWAGCPPPTCEDFAVILGAIFFFERVLNSGIHIYWELSRSVRLGYSPGRSPYKLYPKFTNDMDVVMALKTATDNLSTLPVRKRDVVFSEFCAKYLHKVVDDFIDPPLLGIRGTGYERILGPRYCELLNAWLIMLCSLAHLPYFVKYLRSTKPAAAPGKDLVNVVAKRILVLAERLDGMDQSDTDIDGPVVLYFDAFLNSIPLIYSVYSLSSRSRAPGRATIFRKEVKLKLLDYLWKWMDPEHNCREDVKAFSEYAYDILTADEERLRQARIRRKEQWGMSKCALPGCKKQQDLKGCARCRTAFYFLLQMRVLVLSRAPTKALVEH</sequence>
<reference evidence="1 2" key="1">
    <citation type="journal article" date="2019" name="Nat. Ecol. Evol.">
        <title>Megaphylogeny resolves global patterns of mushroom evolution.</title>
        <authorList>
            <person name="Varga T."/>
            <person name="Krizsan K."/>
            <person name="Foldi C."/>
            <person name="Dima B."/>
            <person name="Sanchez-Garcia M."/>
            <person name="Sanchez-Ramirez S."/>
            <person name="Szollosi G.J."/>
            <person name="Szarkandi J.G."/>
            <person name="Papp V."/>
            <person name="Albert L."/>
            <person name="Andreopoulos W."/>
            <person name="Angelini C."/>
            <person name="Antonin V."/>
            <person name="Barry K.W."/>
            <person name="Bougher N.L."/>
            <person name="Buchanan P."/>
            <person name="Buyck B."/>
            <person name="Bense V."/>
            <person name="Catcheside P."/>
            <person name="Chovatia M."/>
            <person name="Cooper J."/>
            <person name="Damon W."/>
            <person name="Desjardin D."/>
            <person name="Finy P."/>
            <person name="Geml J."/>
            <person name="Haridas S."/>
            <person name="Hughes K."/>
            <person name="Justo A."/>
            <person name="Karasinski D."/>
            <person name="Kautmanova I."/>
            <person name="Kiss B."/>
            <person name="Kocsube S."/>
            <person name="Kotiranta H."/>
            <person name="LaButti K.M."/>
            <person name="Lechner B.E."/>
            <person name="Liimatainen K."/>
            <person name="Lipzen A."/>
            <person name="Lukacs Z."/>
            <person name="Mihaltcheva S."/>
            <person name="Morgado L.N."/>
            <person name="Niskanen T."/>
            <person name="Noordeloos M.E."/>
            <person name="Ohm R.A."/>
            <person name="Ortiz-Santana B."/>
            <person name="Ovrebo C."/>
            <person name="Racz N."/>
            <person name="Riley R."/>
            <person name="Savchenko A."/>
            <person name="Shiryaev A."/>
            <person name="Soop K."/>
            <person name="Spirin V."/>
            <person name="Szebenyi C."/>
            <person name="Tomsovsky M."/>
            <person name="Tulloss R.E."/>
            <person name="Uehling J."/>
            <person name="Grigoriev I.V."/>
            <person name="Vagvolgyi C."/>
            <person name="Papp T."/>
            <person name="Martin F.M."/>
            <person name="Miettinen O."/>
            <person name="Hibbett D.S."/>
            <person name="Nagy L.G."/>
        </authorList>
    </citation>
    <scope>NUCLEOTIDE SEQUENCE [LARGE SCALE GENOMIC DNA]</scope>
    <source>
        <strain evidence="1 2">NL-1719</strain>
    </source>
</reference>
<accession>A0ACD3AHA9</accession>
<gene>
    <name evidence="1" type="ORF">BDN72DRAFT_860758</name>
</gene>
<name>A0ACD3AHA9_9AGAR</name>